<dbReference type="Gene3D" id="3.50.50.60">
    <property type="entry name" value="FAD/NAD(P)-binding domain"/>
    <property type="match status" value="1"/>
</dbReference>
<keyword evidence="1" id="KW-0732">Signal</keyword>
<dbReference type="AlphaFoldDB" id="A0A6A6CS76"/>
<feature type="signal peptide" evidence="1">
    <location>
        <begin position="1"/>
        <end position="20"/>
    </location>
</feature>
<organism evidence="2 3">
    <name type="scientific">Zasmidium cellare ATCC 36951</name>
    <dbReference type="NCBI Taxonomy" id="1080233"/>
    <lineage>
        <taxon>Eukaryota</taxon>
        <taxon>Fungi</taxon>
        <taxon>Dikarya</taxon>
        <taxon>Ascomycota</taxon>
        <taxon>Pezizomycotina</taxon>
        <taxon>Dothideomycetes</taxon>
        <taxon>Dothideomycetidae</taxon>
        <taxon>Mycosphaerellales</taxon>
        <taxon>Mycosphaerellaceae</taxon>
        <taxon>Zasmidium</taxon>
    </lineage>
</organism>
<evidence type="ECO:0000313" key="3">
    <source>
        <dbReference type="Proteomes" id="UP000799537"/>
    </source>
</evidence>
<dbReference type="OrthoDB" id="68575at2759"/>
<dbReference type="RefSeq" id="XP_033669927.1">
    <property type="nucleotide sequence ID" value="XM_033812242.1"/>
</dbReference>
<sequence length="205" mass="22419">MHHLGHALLSLSGHLALTAAFRCGNHYDAVIIGGGASDTYTAVRIKVEGKRVSLIEREDHLGGQVNTYIDLTTQQPFDHGVLIYENISVLRTFFDSVKAPYKSAGPFLPGMKDAYVDFASKQAVLPAQAAAISGNATEQTTIYIEQLKRFPYLSEAGCHLPDPVLEELIIPFGDWLEKYNIKGLAAGLFNFDYAGISLLSLRCIC</sequence>
<protein>
    <recommendedName>
        <fullName evidence="4">Amine oxidase domain-containing protein</fullName>
    </recommendedName>
</protein>
<reference evidence="2" key="1">
    <citation type="journal article" date="2020" name="Stud. Mycol.">
        <title>101 Dothideomycetes genomes: a test case for predicting lifestyles and emergence of pathogens.</title>
        <authorList>
            <person name="Haridas S."/>
            <person name="Albert R."/>
            <person name="Binder M."/>
            <person name="Bloem J."/>
            <person name="Labutti K."/>
            <person name="Salamov A."/>
            <person name="Andreopoulos B."/>
            <person name="Baker S."/>
            <person name="Barry K."/>
            <person name="Bills G."/>
            <person name="Bluhm B."/>
            <person name="Cannon C."/>
            <person name="Castanera R."/>
            <person name="Culley D."/>
            <person name="Daum C."/>
            <person name="Ezra D."/>
            <person name="Gonzalez J."/>
            <person name="Henrissat B."/>
            <person name="Kuo A."/>
            <person name="Liang C."/>
            <person name="Lipzen A."/>
            <person name="Lutzoni F."/>
            <person name="Magnuson J."/>
            <person name="Mondo S."/>
            <person name="Nolan M."/>
            <person name="Ohm R."/>
            <person name="Pangilinan J."/>
            <person name="Park H.-J."/>
            <person name="Ramirez L."/>
            <person name="Alfaro M."/>
            <person name="Sun H."/>
            <person name="Tritt A."/>
            <person name="Yoshinaga Y."/>
            <person name="Zwiers L.-H."/>
            <person name="Turgeon B."/>
            <person name="Goodwin S."/>
            <person name="Spatafora J."/>
            <person name="Crous P."/>
            <person name="Grigoriev I."/>
        </authorList>
    </citation>
    <scope>NUCLEOTIDE SEQUENCE</scope>
    <source>
        <strain evidence="2">ATCC 36951</strain>
    </source>
</reference>
<proteinExistence type="predicted"/>
<keyword evidence="3" id="KW-1185">Reference proteome</keyword>
<dbReference type="SUPFAM" id="SSF51905">
    <property type="entry name" value="FAD/NAD(P)-binding domain"/>
    <property type="match status" value="1"/>
</dbReference>
<name>A0A6A6CS76_ZASCE</name>
<dbReference type="EMBL" id="ML993589">
    <property type="protein sequence ID" value="KAF2169038.1"/>
    <property type="molecule type" value="Genomic_DNA"/>
</dbReference>
<accession>A0A6A6CS76</accession>
<dbReference type="Pfam" id="PF13450">
    <property type="entry name" value="NAD_binding_8"/>
    <property type="match status" value="1"/>
</dbReference>
<feature type="chain" id="PRO_5025546738" description="Amine oxidase domain-containing protein" evidence="1">
    <location>
        <begin position="21"/>
        <end position="205"/>
    </location>
</feature>
<dbReference type="GeneID" id="54565514"/>
<dbReference type="Gene3D" id="1.10.405.20">
    <property type="match status" value="1"/>
</dbReference>
<gene>
    <name evidence="2" type="ORF">M409DRAFT_53004</name>
</gene>
<evidence type="ECO:0008006" key="4">
    <source>
        <dbReference type="Google" id="ProtNLM"/>
    </source>
</evidence>
<dbReference type="InterPro" id="IPR036188">
    <property type="entry name" value="FAD/NAD-bd_sf"/>
</dbReference>
<evidence type="ECO:0000256" key="1">
    <source>
        <dbReference type="SAM" id="SignalP"/>
    </source>
</evidence>
<dbReference type="Proteomes" id="UP000799537">
    <property type="component" value="Unassembled WGS sequence"/>
</dbReference>
<evidence type="ECO:0000313" key="2">
    <source>
        <dbReference type="EMBL" id="KAF2169038.1"/>
    </source>
</evidence>